<name>A0AAW2DJD1_9ROSI</name>
<comment type="caution">
    <text evidence="1">The sequence shown here is derived from an EMBL/GenBank/DDBJ whole genome shotgun (WGS) entry which is preliminary data.</text>
</comment>
<reference evidence="1 2" key="1">
    <citation type="submission" date="2024-01" db="EMBL/GenBank/DDBJ databases">
        <title>A telomere-to-telomere, gap-free genome of sweet tea (Lithocarpus litseifolius).</title>
        <authorList>
            <person name="Zhou J."/>
        </authorList>
    </citation>
    <scope>NUCLEOTIDE SEQUENCE [LARGE SCALE GENOMIC DNA]</scope>
    <source>
        <strain evidence="1">Zhou-2022a</strain>
        <tissue evidence="1">Leaf</tissue>
    </source>
</reference>
<dbReference type="InterPro" id="IPR011993">
    <property type="entry name" value="PH-like_dom_sf"/>
</dbReference>
<protein>
    <recommendedName>
        <fullName evidence="3">PH domain-containing protein</fullName>
    </recommendedName>
</protein>
<dbReference type="Gene3D" id="2.30.29.30">
    <property type="entry name" value="Pleckstrin-homology domain (PH domain)/Phosphotyrosine-binding domain (PTB)"/>
    <property type="match status" value="1"/>
</dbReference>
<dbReference type="Proteomes" id="UP001459277">
    <property type="component" value="Unassembled WGS sequence"/>
</dbReference>
<accession>A0AAW2DJD1</accession>
<sequence length="196" mass="22546">MKINDIVGNGISGILYKWVNYGKGWRPRWFVLQDGVLSSRFTDPIRSSLTKEQRKDPKSSAKSHLKVQYGYFARRVAASNYEDLPDMVAIKDANFSDVDAKPLCTQYVGRYHPAYKGNDFNRDGDEMVPLTEMVMKWCLWDEVRHYIEEDEKLTIYMKWSNFAAGKMYPSESSTPVDGIYSVSPALFRSKSAILRS</sequence>
<dbReference type="EMBL" id="JAZDWU010000003">
    <property type="protein sequence ID" value="KAL0009425.1"/>
    <property type="molecule type" value="Genomic_DNA"/>
</dbReference>
<evidence type="ECO:0000313" key="2">
    <source>
        <dbReference type="Proteomes" id="UP001459277"/>
    </source>
</evidence>
<evidence type="ECO:0008006" key="3">
    <source>
        <dbReference type="Google" id="ProtNLM"/>
    </source>
</evidence>
<proteinExistence type="predicted"/>
<dbReference type="AlphaFoldDB" id="A0AAW2DJD1"/>
<gene>
    <name evidence="1" type="ORF">SO802_010927</name>
</gene>
<organism evidence="1 2">
    <name type="scientific">Lithocarpus litseifolius</name>
    <dbReference type="NCBI Taxonomy" id="425828"/>
    <lineage>
        <taxon>Eukaryota</taxon>
        <taxon>Viridiplantae</taxon>
        <taxon>Streptophyta</taxon>
        <taxon>Embryophyta</taxon>
        <taxon>Tracheophyta</taxon>
        <taxon>Spermatophyta</taxon>
        <taxon>Magnoliopsida</taxon>
        <taxon>eudicotyledons</taxon>
        <taxon>Gunneridae</taxon>
        <taxon>Pentapetalae</taxon>
        <taxon>rosids</taxon>
        <taxon>fabids</taxon>
        <taxon>Fagales</taxon>
        <taxon>Fagaceae</taxon>
        <taxon>Lithocarpus</taxon>
    </lineage>
</organism>
<dbReference type="SUPFAM" id="SSF50729">
    <property type="entry name" value="PH domain-like"/>
    <property type="match status" value="1"/>
</dbReference>
<keyword evidence="2" id="KW-1185">Reference proteome</keyword>
<evidence type="ECO:0000313" key="1">
    <source>
        <dbReference type="EMBL" id="KAL0009425.1"/>
    </source>
</evidence>